<feature type="region of interest" description="Disordered" evidence="1">
    <location>
        <begin position="1"/>
        <end position="21"/>
    </location>
</feature>
<evidence type="ECO:0000256" key="1">
    <source>
        <dbReference type="SAM" id="MobiDB-lite"/>
    </source>
</evidence>
<gene>
    <name evidence="2" type="ORF">Tco_0657524</name>
</gene>
<dbReference type="PANTHER" id="PTHR10492:SF101">
    <property type="entry name" value="ATP-DEPENDENT DNA HELICASE"/>
    <property type="match status" value="1"/>
</dbReference>
<keyword evidence="3" id="KW-1185">Reference proteome</keyword>
<dbReference type="Proteomes" id="UP001151760">
    <property type="component" value="Unassembled WGS sequence"/>
</dbReference>
<proteinExistence type="predicted"/>
<accession>A0ABQ4XCZ5</accession>
<evidence type="ECO:0000313" key="2">
    <source>
        <dbReference type="EMBL" id="GJS62740.1"/>
    </source>
</evidence>
<name>A0ABQ4XCZ5_9ASTR</name>
<reference evidence="2" key="1">
    <citation type="journal article" date="2022" name="Int. J. Mol. Sci.">
        <title>Draft Genome of Tanacetum Coccineum: Genomic Comparison of Closely Related Tanacetum-Family Plants.</title>
        <authorList>
            <person name="Yamashiro T."/>
            <person name="Shiraishi A."/>
            <person name="Nakayama K."/>
            <person name="Satake H."/>
        </authorList>
    </citation>
    <scope>NUCLEOTIDE SEQUENCE</scope>
</reference>
<evidence type="ECO:0000313" key="3">
    <source>
        <dbReference type="Proteomes" id="UP001151760"/>
    </source>
</evidence>
<dbReference type="PANTHER" id="PTHR10492">
    <property type="match status" value="1"/>
</dbReference>
<protein>
    <submittedName>
        <fullName evidence="2">Uncharacterized protein</fullName>
    </submittedName>
</protein>
<dbReference type="EMBL" id="BQNB010009381">
    <property type="protein sequence ID" value="GJS62740.1"/>
    <property type="molecule type" value="Genomic_DNA"/>
</dbReference>
<reference evidence="2" key="2">
    <citation type="submission" date="2022-01" db="EMBL/GenBank/DDBJ databases">
        <authorList>
            <person name="Yamashiro T."/>
            <person name="Shiraishi A."/>
            <person name="Satake H."/>
            <person name="Nakayama K."/>
        </authorList>
    </citation>
    <scope>NUCLEOTIDE SEQUENCE</scope>
</reference>
<comment type="caution">
    <text evidence="2">The sequence shown here is derived from an EMBL/GenBank/DDBJ whole genome shotgun (WGS) entry which is preliminary data.</text>
</comment>
<sequence length="533" mass="60369">MTFSNPLFDSNDDFSSDDKSLSEEEFQKDEFKYFSNPLYNFDDEIITNEKILPNLKDLDIVIPIPPGIDGRCFNAESDLLESLLNRDSPIDSTKTDFIFDEFSLPCPPEIPSSQSFSQIPMEEIDLFLDNSIPSGIDNDDDSEKDILPLEELLDNVLCPLPESDDFTVDVEAVAAMTNDFDVLNNDEPFDPGGGENVVFLNVEEDDSFTFTIHTFLPFVTYPETSPLSCSTRSEDTIFDPAANVDNEVVNRMRAFVGEDGSGLRRDIVEGLIKFLDNNNALVQLFRVTRSKYMDTGKYDAIIKGDSDGSDVRTRTILLTSFTGGPRNAVCHIAFANMDFQCDEVQIDLDVDKYVSAELLDLIEDPKGHRVVSEFLMHGPCGLENQSTPYMQDNTVCSKHFSKKYSDETNIDKDSYVHYQRRETCVYTEKQNVQLDNSYVVPYNRQPCSNRVVAHIMRPVGDPSSSTSSSRIQIDEIKIYLDVRYVGPHEACWRILGFDIHNHEPLVQELVVHLENMQRVSYRHNDSLKSVVAA</sequence>
<organism evidence="2 3">
    <name type="scientific">Tanacetum coccineum</name>
    <dbReference type="NCBI Taxonomy" id="301880"/>
    <lineage>
        <taxon>Eukaryota</taxon>
        <taxon>Viridiplantae</taxon>
        <taxon>Streptophyta</taxon>
        <taxon>Embryophyta</taxon>
        <taxon>Tracheophyta</taxon>
        <taxon>Spermatophyta</taxon>
        <taxon>Magnoliopsida</taxon>
        <taxon>eudicotyledons</taxon>
        <taxon>Gunneridae</taxon>
        <taxon>Pentapetalae</taxon>
        <taxon>asterids</taxon>
        <taxon>campanulids</taxon>
        <taxon>Asterales</taxon>
        <taxon>Asteraceae</taxon>
        <taxon>Asteroideae</taxon>
        <taxon>Anthemideae</taxon>
        <taxon>Anthemidinae</taxon>
        <taxon>Tanacetum</taxon>
    </lineage>
</organism>